<reference evidence="4" key="1">
    <citation type="submission" date="2016-09" db="EMBL/GenBank/DDBJ databases">
        <authorList>
            <person name="Greninger A.L."/>
            <person name="Jerome K.R."/>
            <person name="Mcnair B."/>
            <person name="Wallis C."/>
            <person name="Fang F."/>
        </authorList>
    </citation>
    <scope>NUCLEOTIDE SEQUENCE [LARGE SCALE GENOMIC DNA]</scope>
    <source>
        <strain evidence="4">M7</strain>
    </source>
</reference>
<dbReference type="CDD" id="cd05233">
    <property type="entry name" value="SDR_c"/>
    <property type="match status" value="1"/>
</dbReference>
<dbReference type="RefSeq" id="WP_069404935.1">
    <property type="nucleotide sequence ID" value="NZ_MIGZ01000041.1"/>
</dbReference>
<evidence type="ECO:0000256" key="1">
    <source>
        <dbReference type="ARBA" id="ARBA00006484"/>
    </source>
</evidence>
<keyword evidence="2" id="KW-0560">Oxidoreductase</keyword>
<evidence type="ECO:0000313" key="4">
    <source>
        <dbReference type="Proteomes" id="UP000094243"/>
    </source>
</evidence>
<evidence type="ECO:0000313" key="3">
    <source>
        <dbReference type="EMBL" id="ODQ94383.1"/>
    </source>
</evidence>
<dbReference type="PANTHER" id="PTHR44196:SF1">
    <property type="entry name" value="DEHYDROGENASE_REDUCTASE SDR FAMILY MEMBER 7B"/>
    <property type="match status" value="1"/>
</dbReference>
<evidence type="ECO:0000256" key="2">
    <source>
        <dbReference type="ARBA" id="ARBA00023002"/>
    </source>
</evidence>
<dbReference type="InterPro" id="IPR002347">
    <property type="entry name" value="SDR_fam"/>
</dbReference>
<comment type="similarity">
    <text evidence="1">Belongs to the short-chain dehydrogenases/reductases (SDR) family.</text>
</comment>
<dbReference type="SUPFAM" id="SSF51735">
    <property type="entry name" value="NAD(P)-binding Rossmann-fold domains"/>
    <property type="match status" value="1"/>
</dbReference>
<protein>
    <recommendedName>
        <fullName evidence="5">Short-chain dehydrogenase</fullName>
    </recommendedName>
</protein>
<keyword evidence="4" id="KW-1185">Reference proteome</keyword>
<evidence type="ECO:0008006" key="5">
    <source>
        <dbReference type="Google" id="ProtNLM"/>
    </source>
</evidence>
<dbReference type="PRINTS" id="PR00081">
    <property type="entry name" value="GDHRDH"/>
</dbReference>
<organism evidence="3 4">
    <name type="scientific">Mycolicibacterium holsaticum</name>
    <dbReference type="NCBI Taxonomy" id="152142"/>
    <lineage>
        <taxon>Bacteria</taxon>
        <taxon>Bacillati</taxon>
        <taxon>Actinomycetota</taxon>
        <taxon>Actinomycetes</taxon>
        <taxon>Mycobacteriales</taxon>
        <taxon>Mycobacteriaceae</taxon>
        <taxon>Mycolicibacterium</taxon>
    </lineage>
</organism>
<dbReference type="AlphaFoldDB" id="A0A1E3RWT8"/>
<comment type="caution">
    <text evidence="3">The sequence shown here is derived from an EMBL/GenBank/DDBJ whole genome shotgun (WGS) entry which is preliminary data.</text>
</comment>
<accession>A0A1E3RWT8</accession>
<proteinExistence type="inferred from homology"/>
<dbReference type="Gene3D" id="3.40.50.720">
    <property type="entry name" value="NAD(P)-binding Rossmann-like Domain"/>
    <property type="match status" value="1"/>
</dbReference>
<name>A0A1E3RWT8_9MYCO</name>
<dbReference type="GO" id="GO:0016020">
    <property type="term" value="C:membrane"/>
    <property type="evidence" value="ECO:0007669"/>
    <property type="project" value="TreeGrafter"/>
</dbReference>
<dbReference type="PANTHER" id="PTHR44196">
    <property type="entry name" value="DEHYDROGENASE/REDUCTASE SDR FAMILY MEMBER 7B"/>
    <property type="match status" value="1"/>
</dbReference>
<dbReference type="Proteomes" id="UP000094243">
    <property type="component" value="Unassembled WGS sequence"/>
</dbReference>
<dbReference type="Pfam" id="PF00106">
    <property type="entry name" value="adh_short"/>
    <property type="match status" value="1"/>
</dbReference>
<dbReference type="OrthoDB" id="210852at2"/>
<gene>
    <name evidence="3" type="ORF">BHQ17_09355</name>
</gene>
<dbReference type="InterPro" id="IPR036291">
    <property type="entry name" value="NAD(P)-bd_dom_sf"/>
</dbReference>
<sequence length="268" mass="28365">MDLCNAHAFIIGGSTGVGAAMTRALVAEGAKVTVLALAGPELEDVGRETGAATIAADLSNLDELDGMVARAEAINGPVDILVCMAAICPSGPFQEYTTEQIRKTVTVNMIAHMELVRQVLPSMISRRTGTITTTGSLSSEISMIHLGCYIPSKAGLSRFAFDLQSEVQDYGIRVFTFALGSVKGTPLASKAAEDQVVGFIEARAGGIGVLTPEAVAKRMVDVLRSNRKRGMVAIPGLAQPLLEFKALPDRLLDPLMGRPARKRKRSNA</sequence>
<dbReference type="EMBL" id="MIGZ01000041">
    <property type="protein sequence ID" value="ODQ94383.1"/>
    <property type="molecule type" value="Genomic_DNA"/>
</dbReference>
<dbReference type="GO" id="GO:0016491">
    <property type="term" value="F:oxidoreductase activity"/>
    <property type="evidence" value="ECO:0007669"/>
    <property type="project" value="UniProtKB-KW"/>
</dbReference>